<sequence>MMSKKTEQIRTNWMVQWRKEALADDAAWLRDMLENPDATTSELIDAQLTLLSLIPVEEPEGDWDPNYLLSWQRYDAELDEDLVTIQLHGKKHALLFAEPDTLEELPFDQIFEALQTERVAIESGDDDIETLFDAANYIEATLDLPAPDFDAGAQTTLPWTGDSGRLEVDLTSPEAQQVLDF</sequence>
<dbReference type="Proteomes" id="UP000249799">
    <property type="component" value="Chromosome"/>
</dbReference>
<evidence type="ECO:0000313" key="2">
    <source>
        <dbReference type="Proteomes" id="UP000249799"/>
    </source>
</evidence>
<proteinExistence type="predicted"/>
<reference evidence="1 2" key="1">
    <citation type="submission" date="2018-06" db="EMBL/GenBank/DDBJ databases">
        <title>Lujinxingia sediminis gen. nov. sp. nov., a new facultative anaerobic member of the class Deltaproteobacteria, and proposal of Lujinxingaceae fam. nov.</title>
        <authorList>
            <person name="Guo L.-Y."/>
            <person name="Li C.-M."/>
            <person name="Wang S."/>
            <person name="Du Z.-J."/>
        </authorList>
    </citation>
    <scope>NUCLEOTIDE SEQUENCE [LARGE SCALE GENOMIC DNA]</scope>
    <source>
        <strain evidence="1 2">FA350</strain>
    </source>
</reference>
<dbReference type="AlphaFoldDB" id="A0A2Z4FM48"/>
<gene>
    <name evidence="1" type="ORF">DN745_10525</name>
</gene>
<name>A0A2Z4FM48_9DELT</name>
<evidence type="ECO:0000313" key="1">
    <source>
        <dbReference type="EMBL" id="AWV89748.1"/>
    </source>
</evidence>
<dbReference type="KEGG" id="bsed:DN745_10525"/>
<organism evidence="1 2">
    <name type="scientific">Bradymonas sediminis</name>
    <dbReference type="NCBI Taxonomy" id="1548548"/>
    <lineage>
        <taxon>Bacteria</taxon>
        <taxon>Deltaproteobacteria</taxon>
        <taxon>Bradymonadales</taxon>
        <taxon>Bradymonadaceae</taxon>
        <taxon>Bradymonas</taxon>
    </lineage>
</organism>
<dbReference type="EMBL" id="CP030032">
    <property type="protein sequence ID" value="AWV89748.1"/>
    <property type="molecule type" value="Genomic_DNA"/>
</dbReference>
<dbReference type="RefSeq" id="WP_111334651.1">
    <property type="nucleotide sequence ID" value="NZ_CP030032.1"/>
</dbReference>
<accession>A0A2Z4FM48</accession>
<protein>
    <submittedName>
        <fullName evidence="1">Uncharacterized protein</fullName>
    </submittedName>
</protein>
<keyword evidence="2" id="KW-1185">Reference proteome</keyword>